<dbReference type="Pfam" id="PF24827">
    <property type="entry name" value="AstE_AspA_cat"/>
    <property type="match status" value="1"/>
</dbReference>
<keyword evidence="5" id="KW-0472">Membrane</keyword>
<dbReference type="PATRIC" id="fig|1429043.3.peg.5896"/>
<protein>
    <submittedName>
        <fullName evidence="7">Succinylglutamate desuccinylase</fullName>
    </submittedName>
</protein>
<keyword evidence="5" id="KW-0812">Transmembrane</keyword>
<dbReference type="GO" id="GO:0016788">
    <property type="term" value="F:hydrolase activity, acting on ester bonds"/>
    <property type="evidence" value="ECO:0007669"/>
    <property type="project" value="InterPro"/>
</dbReference>
<organism evidence="7 8">
    <name type="scientific">Dethiosulfatarculus sandiegensis</name>
    <dbReference type="NCBI Taxonomy" id="1429043"/>
    <lineage>
        <taxon>Bacteria</taxon>
        <taxon>Pseudomonadati</taxon>
        <taxon>Thermodesulfobacteriota</taxon>
        <taxon>Desulfarculia</taxon>
        <taxon>Desulfarculales</taxon>
        <taxon>Desulfarculaceae</taxon>
        <taxon>Dethiosulfatarculus</taxon>
    </lineage>
</organism>
<keyword evidence="4" id="KW-0862">Zinc</keyword>
<comment type="cofactor">
    <cofactor evidence="1">
        <name>Zn(2+)</name>
        <dbReference type="ChEBI" id="CHEBI:29105"/>
    </cofactor>
</comment>
<evidence type="ECO:0000313" key="8">
    <source>
        <dbReference type="Proteomes" id="UP000032233"/>
    </source>
</evidence>
<name>A0A0D2HJ79_9BACT</name>
<dbReference type="InterPro" id="IPR053138">
    <property type="entry name" value="N-alpha-Ac-DABA_deacetylase"/>
</dbReference>
<dbReference type="PANTHER" id="PTHR37326">
    <property type="entry name" value="BLL3975 PROTEIN"/>
    <property type="match status" value="1"/>
</dbReference>
<evidence type="ECO:0000313" key="7">
    <source>
        <dbReference type="EMBL" id="KIX10733.1"/>
    </source>
</evidence>
<evidence type="ECO:0000256" key="4">
    <source>
        <dbReference type="ARBA" id="ARBA00022833"/>
    </source>
</evidence>
<dbReference type="RefSeq" id="WP_044352898.1">
    <property type="nucleotide sequence ID" value="NZ_AZAC01000083.1"/>
</dbReference>
<evidence type="ECO:0000256" key="2">
    <source>
        <dbReference type="ARBA" id="ARBA00022723"/>
    </source>
</evidence>
<keyword evidence="8" id="KW-1185">Reference proteome</keyword>
<evidence type="ECO:0000259" key="6">
    <source>
        <dbReference type="Pfam" id="PF24827"/>
    </source>
</evidence>
<dbReference type="InterPro" id="IPR055438">
    <property type="entry name" value="AstE_AspA_cat"/>
</dbReference>
<evidence type="ECO:0000256" key="1">
    <source>
        <dbReference type="ARBA" id="ARBA00001947"/>
    </source>
</evidence>
<keyword evidence="5" id="KW-1133">Transmembrane helix</keyword>
<accession>A0A0D2HJ79</accession>
<dbReference type="Proteomes" id="UP000032233">
    <property type="component" value="Unassembled WGS sequence"/>
</dbReference>
<dbReference type="PANTHER" id="PTHR37326:SF1">
    <property type="entry name" value="BLL3975 PROTEIN"/>
    <property type="match status" value="1"/>
</dbReference>
<dbReference type="SUPFAM" id="SSF53187">
    <property type="entry name" value="Zn-dependent exopeptidases"/>
    <property type="match status" value="1"/>
</dbReference>
<feature type="domain" description="Succinylglutamate desuccinylase/Aspartoacylase catalytic" evidence="6">
    <location>
        <begin position="188"/>
        <end position="264"/>
    </location>
</feature>
<dbReference type="STRING" id="1429043.X474_27750"/>
<evidence type="ECO:0000256" key="3">
    <source>
        <dbReference type="ARBA" id="ARBA00022801"/>
    </source>
</evidence>
<dbReference type="Gene3D" id="3.40.630.10">
    <property type="entry name" value="Zn peptidases"/>
    <property type="match status" value="2"/>
</dbReference>
<dbReference type="OrthoDB" id="9782876at2"/>
<keyword evidence="2" id="KW-0479">Metal-binding</keyword>
<proteinExistence type="predicted"/>
<gene>
    <name evidence="7" type="ORF">X474_27750</name>
</gene>
<sequence length="388" mass="42619">MKSNQDISQGKGTVLTAIIVLFAALLVVYLSGRSYRSMLNPPAGVDMVKPQAGFKQKMLSDYFEGIKDTPADTPVYVQEGKEKGGTVLLLGGTHANEPAAMVAGVVVLENARVEKGRLIVIPFNNPMGREHTTAQEGHPKTFTIAQKKGKGRVFRYGSRGSNPIHEWPNPDIYVHPASGQKLAGSERSNLNRCYPGRPDGHITEKLAYAIIQLIKKEKVDLAFDLHEASPEYPVVNAIVAHERAMELAAMVMMELEASGVPMRLEPSPARLRGLSHREWGDSTETLAILMETANPSQGRFRGKTDERLVLTGEDKAYKKAAALGHLYIPYKGSQTIDLRVARHVFAVKTFMEMLEFVKPDKGVIVQGLPDFQEMLDRKTGAFLAGVEG</sequence>
<evidence type="ECO:0000256" key="5">
    <source>
        <dbReference type="SAM" id="Phobius"/>
    </source>
</evidence>
<dbReference type="InParanoid" id="A0A0D2HJ79"/>
<feature type="transmembrane region" description="Helical" evidence="5">
    <location>
        <begin position="12"/>
        <end position="32"/>
    </location>
</feature>
<dbReference type="EMBL" id="AZAC01000083">
    <property type="protein sequence ID" value="KIX10733.1"/>
    <property type="molecule type" value="Genomic_DNA"/>
</dbReference>
<dbReference type="AlphaFoldDB" id="A0A0D2HJ79"/>
<reference evidence="7 8" key="1">
    <citation type="submission" date="2013-11" db="EMBL/GenBank/DDBJ databases">
        <title>Metagenomic analysis of a methanogenic consortium involved in long chain n-alkane degradation.</title>
        <authorList>
            <person name="Davidova I.A."/>
            <person name="Callaghan A.V."/>
            <person name="Wawrik B."/>
            <person name="Pruitt S."/>
            <person name="Marks C."/>
            <person name="Duncan K.E."/>
            <person name="Suflita J.M."/>
        </authorList>
    </citation>
    <scope>NUCLEOTIDE SEQUENCE [LARGE SCALE GENOMIC DNA]</scope>
    <source>
        <strain evidence="7 8">SPR</strain>
    </source>
</reference>
<keyword evidence="3" id="KW-0378">Hydrolase</keyword>
<dbReference type="GO" id="GO:0046872">
    <property type="term" value="F:metal ion binding"/>
    <property type="evidence" value="ECO:0007669"/>
    <property type="project" value="UniProtKB-KW"/>
</dbReference>
<comment type="caution">
    <text evidence="7">The sequence shown here is derived from an EMBL/GenBank/DDBJ whole genome shotgun (WGS) entry which is preliminary data.</text>
</comment>